<feature type="signal peptide" evidence="3">
    <location>
        <begin position="1"/>
        <end position="17"/>
    </location>
</feature>
<sequence length="260" mass="30534">MKKVILLLFILIQFLNASIFDFQTLDEAKNAYESGNYEKAAKLYAKIAKEGNDEAKFNAADALYKAGKFQEALTLFKSISSKNLQFEKLHNMGNCYANLKKFDDAINMYEAALKIREDKDTRFNLELLKKLKKQNQQNKKQSQNSKDKNSKQNSDQNKKGDQKNRSNKQNQNQKNNKKDQQKDKKEKSEQNKKEKQEKKKSDSKRDEKKEQNRRVIKKDEPISDMEVRKWNKVLNQRGIHTLMLPLQTENKGADNEKHPW</sequence>
<dbReference type="InterPro" id="IPR019734">
    <property type="entry name" value="TPR_rpt"/>
</dbReference>
<evidence type="ECO:0000256" key="1">
    <source>
        <dbReference type="PROSITE-ProRule" id="PRU00339"/>
    </source>
</evidence>
<reference evidence="4 5" key="1">
    <citation type="submission" date="2016-10" db="EMBL/GenBank/DDBJ databases">
        <authorList>
            <person name="de Groot N.N."/>
        </authorList>
    </citation>
    <scope>NUCLEOTIDE SEQUENCE [LARGE SCALE GENOMIC DNA]</scope>
    <source>
        <strain evidence="4 5">EP1-55-1</strain>
    </source>
</reference>
<dbReference type="STRING" id="223786.SAMN05216234_12318"/>
<dbReference type="EMBL" id="FOXB01000023">
    <property type="protein sequence ID" value="SFP51196.1"/>
    <property type="molecule type" value="Genomic_DNA"/>
</dbReference>
<protein>
    <submittedName>
        <fullName evidence="4">Ca-activated chloride channel family protein</fullName>
    </submittedName>
</protein>
<feature type="region of interest" description="Disordered" evidence="2">
    <location>
        <begin position="132"/>
        <end position="224"/>
    </location>
</feature>
<keyword evidence="1" id="KW-0802">TPR repeat</keyword>
<evidence type="ECO:0000256" key="3">
    <source>
        <dbReference type="SAM" id="SignalP"/>
    </source>
</evidence>
<dbReference type="Pfam" id="PF00515">
    <property type="entry name" value="TPR_1"/>
    <property type="match status" value="1"/>
</dbReference>
<evidence type="ECO:0000256" key="2">
    <source>
        <dbReference type="SAM" id="MobiDB-lite"/>
    </source>
</evidence>
<dbReference type="OrthoDB" id="5373262at2"/>
<dbReference type="InterPro" id="IPR011990">
    <property type="entry name" value="TPR-like_helical_dom_sf"/>
</dbReference>
<organism evidence="4 5">
    <name type="scientific">Hydrogenimonas thermophila</name>
    <dbReference type="NCBI Taxonomy" id="223786"/>
    <lineage>
        <taxon>Bacteria</taxon>
        <taxon>Pseudomonadati</taxon>
        <taxon>Campylobacterota</taxon>
        <taxon>Epsilonproteobacteria</taxon>
        <taxon>Campylobacterales</taxon>
        <taxon>Hydrogenimonadaceae</taxon>
        <taxon>Hydrogenimonas</taxon>
    </lineage>
</organism>
<feature type="compositionally biased region" description="Basic and acidic residues" evidence="2">
    <location>
        <begin position="176"/>
        <end position="224"/>
    </location>
</feature>
<name>A0A1I5QZG9_9BACT</name>
<proteinExistence type="predicted"/>
<feature type="chain" id="PRO_5011442118" evidence="3">
    <location>
        <begin position="18"/>
        <end position="260"/>
    </location>
</feature>
<dbReference type="PROSITE" id="PS50005">
    <property type="entry name" value="TPR"/>
    <property type="match status" value="1"/>
</dbReference>
<dbReference type="Proteomes" id="UP000199227">
    <property type="component" value="Unassembled WGS sequence"/>
</dbReference>
<feature type="compositionally biased region" description="Low complexity" evidence="2">
    <location>
        <begin position="134"/>
        <end position="144"/>
    </location>
</feature>
<dbReference type="SUPFAM" id="SSF48452">
    <property type="entry name" value="TPR-like"/>
    <property type="match status" value="1"/>
</dbReference>
<dbReference type="RefSeq" id="WP_092912760.1">
    <property type="nucleotide sequence ID" value="NZ_FOXB01000023.1"/>
</dbReference>
<feature type="compositionally biased region" description="Basic and acidic residues" evidence="2">
    <location>
        <begin position="145"/>
        <end position="164"/>
    </location>
</feature>
<feature type="repeat" description="TPR" evidence="1">
    <location>
        <begin position="86"/>
        <end position="119"/>
    </location>
</feature>
<gene>
    <name evidence="4" type="ORF">SAMN05216234_12318</name>
</gene>
<evidence type="ECO:0000313" key="4">
    <source>
        <dbReference type="EMBL" id="SFP51196.1"/>
    </source>
</evidence>
<dbReference type="Gene3D" id="1.25.40.10">
    <property type="entry name" value="Tetratricopeptide repeat domain"/>
    <property type="match status" value="2"/>
</dbReference>
<evidence type="ECO:0000313" key="5">
    <source>
        <dbReference type="Proteomes" id="UP000199227"/>
    </source>
</evidence>
<keyword evidence="3" id="KW-0732">Signal</keyword>
<dbReference type="AlphaFoldDB" id="A0A1I5QZG9"/>
<dbReference type="SMART" id="SM00028">
    <property type="entry name" value="TPR"/>
    <property type="match status" value="1"/>
</dbReference>
<dbReference type="Pfam" id="PF13432">
    <property type="entry name" value="TPR_16"/>
    <property type="match status" value="1"/>
</dbReference>
<accession>A0A1I5QZG9</accession>
<keyword evidence="5" id="KW-1185">Reference proteome</keyword>